<evidence type="ECO:0000259" key="2">
    <source>
        <dbReference type="SMART" id="SM00966"/>
    </source>
</evidence>
<dbReference type="InterPro" id="IPR037914">
    <property type="entry name" value="SpoVT-AbrB_sf"/>
</dbReference>
<dbReference type="SUPFAM" id="SSF89447">
    <property type="entry name" value="AbrB/MazE/MraZ-like"/>
    <property type="match status" value="1"/>
</dbReference>
<dbReference type="EMBL" id="NRSG01000134">
    <property type="protein sequence ID" value="MBK1659927.1"/>
    <property type="molecule type" value="Genomic_DNA"/>
</dbReference>
<gene>
    <name evidence="3" type="ORF">CKO45_16985</name>
</gene>
<dbReference type="Gene3D" id="2.10.260.10">
    <property type="match status" value="1"/>
</dbReference>
<dbReference type="Pfam" id="PF04014">
    <property type="entry name" value="MazE_antitoxin"/>
    <property type="match status" value="1"/>
</dbReference>
<feature type="domain" description="SpoVT-AbrB" evidence="2">
    <location>
        <begin position="16"/>
        <end position="60"/>
    </location>
</feature>
<dbReference type="RefSeq" id="WP_274607314.1">
    <property type="nucleotide sequence ID" value="NZ_NRSG01000134.1"/>
</dbReference>
<name>A0ABS1D1D4_9PROT</name>
<dbReference type="SMART" id="SM00966">
    <property type="entry name" value="SpoVT_AbrB"/>
    <property type="match status" value="1"/>
</dbReference>
<sequence length="132" mass="13663">MQRSCSGGGGSARQVGKWGNSLAVRLPAAMMEALGLTEGGGIRIEAADPRGLRVARDLRRQEALEARRQFGWSLPPGFHFDRQAAKSRGAGAAPSSTPAPCSMPASAGPCSAGRGSCGRWPPPAPCSRCHGH</sequence>
<feature type="compositionally biased region" description="Low complexity" evidence="1">
    <location>
        <begin position="90"/>
        <end position="107"/>
    </location>
</feature>
<accession>A0ABS1D1D4</accession>
<evidence type="ECO:0000313" key="3">
    <source>
        <dbReference type="EMBL" id="MBK1659927.1"/>
    </source>
</evidence>
<reference evidence="3 4" key="1">
    <citation type="journal article" date="2020" name="Microorganisms">
        <title>Osmotic Adaptation and Compatible Solute Biosynthesis of Phototrophic Bacteria as Revealed from Genome Analyses.</title>
        <authorList>
            <person name="Imhoff J.F."/>
            <person name="Rahn T."/>
            <person name="Kunzel S."/>
            <person name="Keller A."/>
            <person name="Neulinger S.C."/>
        </authorList>
    </citation>
    <scope>NUCLEOTIDE SEQUENCE [LARGE SCALE GENOMIC DNA]</scope>
    <source>
        <strain evidence="3 4">DSM 15382</strain>
    </source>
</reference>
<dbReference type="Proteomes" id="UP000697995">
    <property type="component" value="Unassembled WGS sequence"/>
</dbReference>
<dbReference type="InterPro" id="IPR007159">
    <property type="entry name" value="SpoVT-AbrB_dom"/>
</dbReference>
<keyword evidence="4" id="KW-1185">Reference proteome</keyword>
<protein>
    <recommendedName>
        <fullName evidence="2">SpoVT-AbrB domain-containing protein</fullName>
    </recommendedName>
</protein>
<evidence type="ECO:0000313" key="4">
    <source>
        <dbReference type="Proteomes" id="UP000697995"/>
    </source>
</evidence>
<evidence type="ECO:0000256" key="1">
    <source>
        <dbReference type="SAM" id="MobiDB-lite"/>
    </source>
</evidence>
<comment type="caution">
    <text evidence="3">The sequence shown here is derived from an EMBL/GenBank/DDBJ whole genome shotgun (WGS) entry which is preliminary data.</text>
</comment>
<organism evidence="3 4">
    <name type="scientific">Paracraurococcus ruber</name>
    <dbReference type="NCBI Taxonomy" id="77675"/>
    <lineage>
        <taxon>Bacteria</taxon>
        <taxon>Pseudomonadati</taxon>
        <taxon>Pseudomonadota</taxon>
        <taxon>Alphaproteobacteria</taxon>
        <taxon>Acetobacterales</taxon>
        <taxon>Roseomonadaceae</taxon>
        <taxon>Paracraurococcus</taxon>
    </lineage>
</organism>
<feature type="region of interest" description="Disordered" evidence="1">
    <location>
        <begin position="75"/>
        <end position="132"/>
    </location>
</feature>
<proteinExistence type="predicted"/>